<evidence type="ECO:0000256" key="7">
    <source>
        <dbReference type="ARBA" id="ARBA00023209"/>
    </source>
</evidence>
<feature type="domain" description="DAGKc" evidence="9">
    <location>
        <begin position="2"/>
        <end position="138"/>
    </location>
</feature>
<evidence type="ECO:0000256" key="1">
    <source>
        <dbReference type="ARBA" id="ARBA00001946"/>
    </source>
</evidence>
<evidence type="ECO:0000256" key="4">
    <source>
        <dbReference type="ARBA" id="ARBA00022741"/>
    </source>
</evidence>
<evidence type="ECO:0000313" key="10">
    <source>
        <dbReference type="EMBL" id="ATE55207.1"/>
    </source>
</evidence>
<dbReference type="Pfam" id="PF00781">
    <property type="entry name" value="DAGK_cat"/>
    <property type="match status" value="1"/>
</dbReference>
<dbReference type="PANTHER" id="PTHR12358">
    <property type="entry name" value="SPHINGOSINE KINASE"/>
    <property type="match status" value="1"/>
</dbReference>
<dbReference type="AlphaFoldDB" id="A0A290Z854"/>
<keyword evidence="8" id="KW-1208">Phospholipid metabolism</keyword>
<keyword evidence="7" id="KW-0444">Lipid biosynthesis</keyword>
<dbReference type="KEGG" id="apre:CNX65_19560"/>
<dbReference type="InterPro" id="IPR017438">
    <property type="entry name" value="ATP-NAD_kinase_N"/>
</dbReference>
<dbReference type="InterPro" id="IPR016064">
    <property type="entry name" value="NAD/diacylglycerol_kinase_sf"/>
</dbReference>
<dbReference type="Proteomes" id="UP000218505">
    <property type="component" value="Chromosome"/>
</dbReference>
<dbReference type="InterPro" id="IPR001206">
    <property type="entry name" value="Diacylglycerol_kinase_cat_dom"/>
</dbReference>
<dbReference type="GO" id="GO:0005524">
    <property type="term" value="F:ATP binding"/>
    <property type="evidence" value="ECO:0007669"/>
    <property type="project" value="UniProtKB-KW"/>
</dbReference>
<dbReference type="Gene3D" id="3.40.50.10330">
    <property type="entry name" value="Probable inorganic polyphosphate/atp-NAD kinase, domain 1"/>
    <property type="match status" value="1"/>
</dbReference>
<dbReference type="InterPro" id="IPR050187">
    <property type="entry name" value="Lipid_Phosphate_FormReg"/>
</dbReference>
<proteinExistence type="inferred from homology"/>
<evidence type="ECO:0000259" key="9">
    <source>
        <dbReference type="PROSITE" id="PS50146"/>
    </source>
</evidence>
<comment type="similarity">
    <text evidence="2">Belongs to the diacylglycerol/lipid kinase family.</text>
</comment>
<keyword evidence="11" id="KW-1185">Reference proteome</keyword>
<keyword evidence="6" id="KW-0067">ATP-binding</keyword>
<dbReference type="GO" id="GO:0004143">
    <property type="term" value="F:ATP-dependent diacylglycerol kinase activity"/>
    <property type="evidence" value="ECO:0007669"/>
    <property type="project" value="TreeGrafter"/>
</dbReference>
<keyword evidence="3" id="KW-0808">Transferase</keyword>
<dbReference type="Pfam" id="PF19279">
    <property type="entry name" value="YegS_C"/>
    <property type="match status" value="1"/>
</dbReference>
<dbReference type="PROSITE" id="PS50146">
    <property type="entry name" value="DAGK"/>
    <property type="match status" value="1"/>
</dbReference>
<gene>
    <name evidence="10" type="ORF">CNX65_19560</name>
</gene>
<accession>A0A290Z854</accession>
<dbReference type="SUPFAM" id="SSF111331">
    <property type="entry name" value="NAD kinase/diacylglycerol kinase-like"/>
    <property type="match status" value="1"/>
</dbReference>
<keyword evidence="7" id="KW-0443">Lipid metabolism</keyword>
<dbReference type="EMBL" id="CP023445">
    <property type="protein sequence ID" value="ATE55207.1"/>
    <property type="molecule type" value="Genomic_DNA"/>
</dbReference>
<dbReference type="GO" id="GO:0008654">
    <property type="term" value="P:phospholipid biosynthetic process"/>
    <property type="evidence" value="ECO:0007669"/>
    <property type="project" value="UniProtKB-KW"/>
</dbReference>
<keyword evidence="5" id="KW-0418">Kinase</keyword>
<dbReference type="RefSeq" id="WP_096495042.1">
    <property type="nucleotide sequence ID" value="NZ_CP023445.1"/>
</dbReference>
<comment type="cofactor">
    <cofactor evidence="1">
        <name>Mg(2+)</name>
        <dbReference type="ChEBI" id="CHEBI:18420"/>
    </cofactor>
</comment>
<evidence type="ECO:0000256" key="2">
    <source>
        <dbReference type="ARBA" id="ARBA00005983"/>
    </source>
</evidence>
<dbReference type="GO" id="GO:0005886">
    <property type="term" value="C:plasma membrane"/>
    <property type="evidence" value="ECO:0007669"/>
    <property type="project" value="TreeGrafter"/>
</dbReference>
<protein>
    <submittedName>
        <fullName evidence="10">VlmJ-like protein</fullName>
    </submittedName>
</protein>
<evidence type="ECO:0000256" key="5">
    <source>
        <dbReference type="ARBA" id="ARBA00022777"/>
    </source>
</evidence>
<keyword evidence="4" id="KW-0547">Nucleotide-binding</keyword>
<evidence type="ECO:0000313" key="11">
    <source>
        <dbReference type="Proteomes" id="UP000218505"/>
    </source>
</evidence>
<sequence length="313" mass="32005">MEQRLRVVAVVNPAAGGDGDRVVAALEAVGAADVEVVRTTAPGDATDIAHKLASGDRPPDVVVSVGGDGTACQVATGLFHAGEAGLPAPPLLIAPGGTGNSAYRGLWDDQPWEQVAATALTGGAATRRLDLARIAHNGDLVLLGSGSGLFAATLLAIRGRAERGRELLMAAAVAAMDGYAPYPGRVTVDGEVVHEGGVVETIIGGFRHRGGLLDLVPGSVLDDGKLDITVVTAEVDMRVFSQAAVGGDVHAVPGVRAARGDRIRVERLDGQPLLFEHDGEVMPEDAPACDVEVVPAALAVLASPRSLPWFGRG</sequence>
<dbReference type="Gene3D" id="2.60.200.40">
    <property type="match status" value="1"/>
</dbReference>
<organism evidence="10 11">
    <name type="scientific">Actinosynnema pretiosum</name>
    <dbReference type="NCBI Taxonomy" id="42197"/>
    <lineage>
        <taxon>Bacteria</taxon>
        <taxon>Bacillati</taxon>
        <taxon>Actinomycetota</taxon>
        <taxon>Actinomycetes</taxon>
        <taxon>Pseudonocardiales</taxon>
        <taxon>Pseudonocardiaceae</taxon>
        <taxon>Actinosynnema</taxon>
    </lineage>
</organism>
<dbReference type="PANTHER" id="PTHR12358:SF106">
    <property type="entry name" value="LIPID KINASE YEGS"/>
    <property type="match status" value="1"/>
</dbReference>
<evidence type="ECO:0000256" key="6">
    <source>
        <dbReference type="ARBA" id="ARBA00022840"/>
    </source>
</evidence>
<name>A0A290Z854_9PSEU</name>
<evidence type="ECO:0000256" key="3">
    <source>
        <dbReference type="ARBA" id="ARBA00022679"/>
    </source>
</evidence>
<dbReference type="InterPro" id="IPR045540">
    <property type="entry name" value="YegS/DAGK_C"/>
</dbReference>
<reference evidence="10" key="1">
    <citation type="submission" date="2017-09" db="EMBL/GenBank/DDBJ databases">
        <title>Complete Genome Sequence of ansamitocin-producing Bacterium Actinosynnema pretiosum X47.</title>
        <authorList>
            <person name="Cao G."/>
            <person name="Zong G."/>
            <person name="Zhong C."/>
            <person name="Fu J."/>
        </authorList>
    </citation>
    <scope>NUCLEOTIDE SEQUENCE [LARGE SCALE GENOMIC DNA]</scope>
    <source>
        <strain evidence="10">X47</strain>
    </source>
</reference>
<evidence type="ECO:0000256" key="8">
    <source>
        <dbReference type="ARBA" id="ARBA00023264"/>
    </source>
</evidence>
<keyword evidence="7" id="KW-0594">Phospholipid biosynthesis</keyword>